<accession>A0ABV7CFJ9</accession>
<organism evidence="1 2">
    <name type="scientific">Pseudoalteromonas fenneropenaei</name>
    <dbReference type="NCBI Taxonomy" id="1737459"/>
    <lineage>
        <taxon>Bacteria</taxon>
        <taxon>Pseudomonadati</taxon>
        <taxon>Pseudomonadota</taxon>
        <taxon>Gammaproteobacteria</taxon>
        <taxon>Alteromonadales</taxon>
        <taxon>Pseudoalteromonadaceae</taxon>
        <taxon>Pseudoalteromonas</taxon>
    </lineage>
</organism>
<reference evidence="2" key="1">
    <citation type="journal article" date="2019" name="Int. J. Syst. Evol. Microbiol.">
        <title>The Global Catalogue of Microorganisms (GCM) 10K type strain sequencing project: providing services to taxonomists for standard genome sequencing and annotation.</title>
        <authorList>
            <consortium name="The Broad Institute Genomics Platform"/>
            <consortium name="The Broad Institute Genome Sequencing Center for Infectious Disease"/>
            <person name="Wu L."/>
            <person name="Ma J."/>
        </authorList>
    </citation>
    <scope>NUCLEOTIDE SEQUENCE [LARGE SCALE GENOMIC DNA]</scope>
    <source>
        <strain evidence="2">KCTC 42730</strain>
    </source>
</reference>
<dbReference type="EMBL" id="JBHRSD010000002">
    <property type="protein sequence ID" value="MFC3031355.1"/>
    <property type="molecule type" value="Genomic_DNA"/>
</dbReference>
<keyword evidence="2" id="KW-1185">Reference proteome</keyword>
<sequence length="131" mass="14914">MNTPRGIRNNNPLNIKTGENWLGLAGSDGPFVVFATSGHGIRAAGRILRTYSERHKRRTIRSIIERWAPPSENNTNAYIQFVAHKTGLDADRQLTLDDYPKLLDAMIQMENGQQPYSLNEIKQGFEWGFNR</sequence>
<gene>
    <name evidence="1" type="ORF">ACFOEE_02285</name>
</gene>
<dbReference type="RefSeq" id="WP_377120502.1">
    <property type="nucleotide sequence ID" value="NZ_JBHRSD010000002.1"/>
</dbReference>
<evidence type="ECO:0000313" key="2">
    <source>
        <dbReference type="Proteomes" id="UP001595453"/>
    </source>
</evidence>
<proteinExistence type="predicted"/>
<evidence type="ECO:0000313" key="1">
    <source>
        <dbReference type="EMBL" id="MFC3031355.1"/>
    </source>
</evidence>
<protein>
    <submittedName>
        <fullName evidence="1">Virion protein</fullName>
    </submittedName>
</protein>
<dbReference type="Proteomes" id="UP001595453">
    <property type="component" value="Unassembled WGS sequence"/>
</dbReference>
<comment type="caution">
    <text evidence="1">The sequence shown here is derived from an EMBL/GenBank/DDBJ whole genome shotgun (WGS) entry which is preliminary data.</text>
</comment>
<name>A0ABV7CFJ9_9GAMM</name>